<organism evidence="1 2">
    <name type="scientific">Entomophthora muscae</name>
    <dbReference type="NCBI Taxonomy" id="34485"/>
    <lineage>
        <taxon>Eukaryota</taxon>
        <taxon>Fungi</taxon>
        <taxon>Fungi incertae sedis</taxon>
        <taxon>Zoopagomycota</taxon>
        <taxon>Entomophthoromycotina</taxon>
        <taxon>Entomophthoromycetes</taxon>
        <taxon>Entomophthorales</taxon>
        <taxon>Entomophthoraceae</taxon>
        <taxon>Entomophthora</taxon>
    </lineage>
</organism>
<name>A0ACC2ULM9_9FUNG</name>
<dbReference type="Proteomes" id="UP001165960">
    <property type="component" value="Unassembled WGS sequence"/>
</dbReference>
<keyword evidence="2" id="KW-1185">Reference proteome</keyword>
<reference evidence="1" key="1">
    <citation type="submission" date="2022-04" db="EMBL/GenBank/DDBJ databases">
        <title>Genome of the entomopathogenic fungus Entomophthora muscae.</title>
        <authorList>
            <person name="Elya C."/>
            <person name="Lovett B.R."/>
            <person name="Lee E."/>
            <person name="Macias A.M."/>
            <person name="Hajek A.E."/>
            <person name="De Bivort B.L."/>
            <person name="Kasson M.T."/>
            <person name="De Fine Licht H.H."/>
            <person name="Stajich J.E."/>
        </authorList>
    </citation>
    <scope>NUCLEOTIDE SEQUENCE</scope>
    <source>
        <strain evidence="1">Berkeley</strain>
    </source>
</reference>
<evidence type="ECO:0000313" key="1">
    <source>
        <dbReference type="EMBL" id="KAJ9087630.1"/>
    </source>
</evidence>
<sequence length="470" mass="51919">MADQTLAYQGFSADDFHRRVGLIGKGPMENNITKLTTCQTGVIKLSPLDYPETSAWTPVLIPFENINHEEEFMPDAKMIASLQQVIERVPIVTGQLERIDGTPMDLNGPNSPLQVCIGKSSIWYTSTSIKGSFQEFKESGFNCEKLDSPFLFSAVNDAIIRGDDYPLLAAKISRFNCGSVVLLVTACHLIVDARSIYELLKTWSMVYCGVPDAPLIQESRHLFTYDNELNEKSKSIRDMFENMPKATQAPFKLTKILNASIEDKKFKAFKQEINAKLVDGWVSSDDVMVCLGWRAFARARCLDPTSMTTIARIVDVRKLNQPPLPPHAFGNGVFGAVNGPLAASTLLDSPIHEICHQLRSRVAALTANEVRNIITACSKLATVHHPPGGDATPFSKNNFSSSYTSFHPEEINFQHSPALTVTRACYTEGIIAPQPIINGIYSCKMSIDSTHADMLINDPDLNQIGFTILS</sequence>
<dbReference type="EMBL" id="QTSX02000222">
    <property type="protein sequence ID" value="KAJ9087630.1"/>
    <property type="molecule type" value="Genomic_DNA"/>
</dbReference>
<comment type="caution">
    <text evidence="1">The sequence shown here is derived from an EMBL/GenBank/DDBJ whole genome shotgun (WGS) entry which is preliminary data.</text>
</comment>
<accession>A0ACC2ULM9</accession>
<evidence type="ECO:0000313" key="2">
    <source>
        <dbReference type="Proteomes" id="UP001165960"/>
    </source>
</evidence>
<gene>
    <name evidence="1" type="ORF">DSO57_1031207</name>
</gene>
<protein>
    <submittedName>
        <fullName evidence="1">Uncharacterized protein</fullName>
    </submittedName>
</protein>
<proteinExistence type="predicted"/>